<organism evidence="1 2">
    <name type="scientific">Teichococcus rhizosphaerae</name>
    <dbReference type="NCBI Taxonomy" id="1335062"/>
    <lineage>
        <taxon>Bacteria</taxon>
        <taxon>Pseudomonadati</taxon>
        <taxon>Pseudomonadota</taxon>
        <taxon>Alphaproteobacteria</taxon>
        <taxon>Acetobacterales</taxon>
        <taxon>Roseomonadaceae</taxon>
        <taxon>Roseomonas</taxon>
    </lineage>
</organism>
<sequence length="373" mass="38956">MAVIIGTEGNDDLVAPDSRENDTIVGLGGNDRIEARGGNDLLQPGPGIDRVEGGDGRDTVRVGGALEAWEVYRYENEGVLRGPEGVKTLLDIEALEFTGNPGAYEFNDFNEFLSYTYLASNLDVADALGVDPGAAFDHFRDYGAVEGRGFGFDGNSYLAANLDVLASPDFGANADEGGARHYLVAGRAEGRPTDFAGLSYIASHEDLIGVFGANDVAGTEHFVQFGFNEGRTVTFDGLDYVASHDDLIAAFGGAGGAAAIEDAGAAHYIQNGLGEGRDITFGGLQYVASHVDLVEAYRGANGAEGISDAGALHFIQYGSGEGREADLFNETSYAAVNADLAAAGLTSAEDLALHWIQYGLSEGRAGAYDPLVG</sequence>
<dbReference type="EMBL" id="PDNU01000004">
    <property type="protein sequence ID" value="PHK96089.1"/>
    <property type="molecule type" value="Genomic_DNA"/>
</dbReference>
<name>A0A2C7ADF3_9PROT</name>
<dbReference type="SUPFAM" id="SSF51120">
    <property type="entry name" value="beta-Roll"/>
    <property type="match status" value="1"/>
</dbReference>
<comment type="caution">
    <text evidence="1">The sequence shown here is derived from an EMBL/GenBank/DDBJ whole genome shotgun (WGS) entry which is preliminary data.</text>
</comment>
<evidence type="ECO:0008006" key="3">
    <source>
        <dbReference type="Google" id="ProtNLM"/>
    </source>
</evidence>
<dbReference type="AlphaFoldDB" id="A0A2C7ADF3"/>
<dbReference type="Pfam" id="PF00353">
    <property type="entry name" value="HemolysinCabind"/>
    <property type="match status" value="1"/>
</dbReference>
<dbReference type="GO" id="GO:0005509">
    <property type="term" value="F:calcium ion binding"/>
    <property type="evidence" value="ECO:0007669"/>
    <property type="project" value="InterPro"/>
</dbReference>
<proteinExistence type="predicted"/>
<evidence type="ECO:0000313" key="1">
    <source>
        <dbReference type="EMBL" id="PHK96089.1"/>
    </source>
</evidence>
<dbReference type="OrthoDB" id="7246393at2"/>
<keyword evidence="2" id="KW-1185">Reference proteome</keyword>
<protein>
    <recommendedName>
        <fullName evidence="3">Calcium-binding protein</fullName>
    </recommendedName>
</protein>
<dbReference type="RefSeq" id="WP_099094329.1">
    <property type="nucleotide sequence ID" value="NZ_PDNU01000004.1"/>
</dbReference>
<dbReference type="Proteomes" id="UP000223527">
    <property type="component" value="Unassembled WGS sequence"/>
</dbReference>
<reference evidence="1 2" key="1">
    <citation type="submission" date="2017-10" db="EMBL/GenBank/DDBJ databases">
        <authorList>
            <person name="Banno H."/>
            <person name="Chua N.-H."/>
        </authorList>
    </citation>
    <scope>NUCLEOTIDE SEQUENCE [LARGE SCALE GENOMIC DNA]</scope>
    <source>
        <strain evidence="1 2">YW11</strain>
    </source>
</reference>
<gene>
    <name evidence="1" type="ORF">CR162_04395</name>
</gene>
<dbReference type="Gene3D" id="2.150.10.10">
    <property type="entry name" value="Serralysin-like metalloprotease, C-terminal"/>
    <property type="match status" value="1"/>
</dbReference>
<dbReference type="InterPro" id="IPR011049">
    <property type="entry name" value="Serralysin-like_metalloprot_C"/>
</dbReference>
<dbReference type="InterPro" id="IPR001343">
    <property type="entry name" value="Hemolysn_Ca-bd"/>
</dbReference>
<accession>A0A2C7ADF3</accession>
<evidence type="ECO:0000313" key="2">
    <source>
        <dbReference type="Proteomes" id="UP000223527"/>
    </source>
</evidence>